<reference evidence="10 11" key="1">
    <citation type="submission" date="2017-02" db="EMBL/GenBank/DDBJ databases">
        <authorList>
            <person name="Peterson S.W."/>
        </authorList>
    </citation>
    <scope>NUCLEOTIDE SEQUENCE [LARGE SCALE GENOMIC DNA]</scope>
    <source>
        <strain evidence="10 11">B Mb 05.01</strain>
    </source>
</reference>
<evidence type="ECO:0000256" key="3">
    <source>
        <dbReference type="ARBA" id="ARBA00022741"/>
    </source>
</evidence>
<dbReference type="GO" id="GO:0005524">
    <property type="term" value="F:ATP binding"/>
    <property type="evidence" value="ECO:0007669"/>
    <property type="project" value="UniProtKB-KW"/>
</dbReference>
<proteinExistence type="predicted"/>
<dbReference type="InterPro" id="IPR003593">
    <property type="entry name" value="AAA+_ATPase"/>
</dbReference>
<feature type="transmembrane region" description="Helical" evidence="7">
    <location>
        <begin position="12"/>
        <end position="37"/>
    </location>
</feature>
<evidence type="ECO:0000256" key="7">
    <source>
        <dbReference type="SAM" id="Phobius"/>
    </source>
</evidence>
<comment type="subcellular location">
    <subcellularLocation>
        <location evidence="1">Cell membrane</location>
        <topology evidence="1">Multi-pass membrane protein</topology>
    </subcellularLocation>
</comment>
<evidence type="ECO:0000256" key="6">
    <source>
        <dbReference type="ARBA" id="ARBA00023136"/>
    </source>
</evidence>
<name>A0A1R4IFU9_9MICO</name>
<dbReference type="PROSITE" id="PS50929">
    <property type="entry name" value="ABC_TM1F"/>
    <property type="match status" value="1"/>
</dbReference>
<keyword evidence="5 7" id="KW-1133">Transmembrane helix</keyword>
<dbReference type="Gene3D" id="1.20.1560.10">
    <property type="entry name" value="ABC transporter type 1, transmembrane domain"/>
    <property type="match status" value="1"/>
</dbReference>
<feature type="domain" description="ABC transmembrane type-1" evidence="9">
    <location>
        <begin position="49"/>
        <end position="292"/>
    </location>
</feature>
<dbReference type="PROSITE" id="PS00211">
    <property type="entry name" value="ABC_TRANSPORTER_1"/>
    <property type="match status" value="1"/>
</dbReference>
<evidence type="ECO:0000256" key="4">
    <source>
        <dbReference type="ARBA" id="ARBA00022840"/>
    </source>
</evidence>
<evidence type="ECO:0000256" key="2">
    <source>
        <dbReference type="ARBA" id="ARBA00022692"/>
    </source>
</evidence>
<dbReference type="SUPFAM" id="SSF90123">
    <property type="entry name" value="ABC transporter transmembrane region"/>
    <property type="match status" value="1"/>
</dbReference>
<dbReference type="GO" id="GO:0016887">
    <property type="term" value="F:ATP hydrolysis activity"/>
    <property type="evidence" value="ECO:0007669"/>
    <property type="project" value="InterPro"/>
</dbReference>
<dbReference type="AlphaFoldDB" id="A0A1R4IFU9"/>
<organism evidence="10 11">
    <name type="scientific">Microbacterium esteraromaticum</name>
    <dbReference type="NCBI Taxonomy" id="57043"/>
    <lineage>
        <taxon>Bacteria</taxon>
        <taxon>Bacillati</taxon>
        <taxon>Actinomycetota</taxon>
        <taxon>Actinomycetes</taxon>
        <taxon>Micrococcales</taxon>
        <taxon>Microbacteriaceae</taxon>
        <taxon>Microbacterium</taxon>
    </lineage>
</organism>
<dbReference type="InterPro" id="IPR039421">
    <property type="entry name" value="Type_1_exporter"/>
</dbReference>
<evidence type="ECO:0000313" key="10">
    <source>
        <dbReference type="EMBL" id="SJN18675.1"/>
    </source>
</evidence>
<dbReference type="PANTHER" id="PTHR24221:SF590">
    <property type="entry name" value="COMPONENT LINKED WITH THE ASSEMBLY OF CYTOCHROME' TRANSPORT TRANSMEMBRANE ATP-BINDING PROTEIN ABC TRANSPORTER CYDD-RELATED"/>
    <property type="match status" value="1"/>
</dbReference>
<dbReference type="InterPro" id="IPR011527">
    <property type="entry name" value="ABC1_TM_dom"/>
</dbReference>
<protein>
    <submittedName>
        <fullName evidence="10">Putative ABC transporter ATP-binding protein</fullName>
    </submittedName>
</protein>
<dbReference type="InterPro" id="IPR027417">
    <property type="entry name" value="P-loop_NTPase"/>
</dbReference>
<dbReference type="InterPro" id="IPR003439">
    <property type="entry name" value="ABC_transporter-like_ATP-bd"/>
</dbReference>
<dbReference type="Pfam" id="PF00005">
    <property type="entry name" value="ABC_tran"/>
    <property type="match status" value="1"/>
</dbReference>
<dbReference type="EMBL" id="FUKO01000007">
    <property type="protein sequence ID" value="SJN18675.1"/>
    <property type="molecule type" value="Genomic_DNA"/>
</dbReference>
<evidence type="ECO:0000256" key="1">
    <source>
        <dbReference type="ARBA" id="ARBA00004651"/>
    </source>
</evidence>
<keyword evidence="3" id="KW-0547">Nucleotide-binding</keyword>
<dbReference type="Proteomes" id="UP000196320">
    <property type="component" value="Unassembled WGS sequence"/>
</dbReference>
<keyword evidence="6 7" id="KW-0472">Membrane</keyword>
<feature type="transmembrane region" description="Helical" evidence="7">
    <location>
        <begin position="49"/>
        <end position="69"/>
    </location>
</feature>
<dbReference type="SMART" id="SM00382">
    <property type="entry name" value="AAA"/>
    <property type="match status" value="1"/>
</dbReference>
<feature type="transmembrane region" description="Helical" evidence="7">
    <location>
        <begin position="263"/>
        <end position="289"/>
    </location>
</feature>
<feature type="transmembrane region" description="Helical" evidence="7">
    <location>
        <begin position="231"/>
        <end position="251"/>
    </location>
</feature>
<accession>A0A1R4IFU9</accession>
<dbReference type="SUPFAM" id="SSF52540">
    <property type="entry name" value="P-loop containing nucleoside triphosphate hydrolases"/>
    <property type="match status" value="1"/>
</dbReference>
<dbReference type="InterPro" id="IPR036640">
    <property type="entry name" value="ABC1_TM_sf"/>
</dbReference>
<evidence type="ECO:0000259" key="9">
    <source>
        <dbReference type="PROSITE" id="PS50929"/>
    </source>
</evidence>
<dbReference type="InterPro" id="IPR017871">
    <property type="entry name" value="ABC_transporter-like_CS"/>
</dbReference>
<keyword evidence="4 10" id="KW-0067">ATP-binding</keyword>
<dbReference type="PANTHER" id="PTHR24221">
    <property type="entry name" value="ATP-BINDING CASSETTE SUB-FAMILY B"/>
    <property type="match status" value="1"/>
</dbReference>
<keyword evidence="2 7" id="KW-0812">Transmembrane</keyword>
<evidence type="ECO:0000259" key="8">
    <source>
        <dbReference type="PROSITE" id="PS50893"/>
    </source>
</evidence>
<dbReference type="Gene3D" id="3.40.50.300">
    <property type="entry name" value="P-loop containing nucleotide triphosphate hydrolases"/>
    <property type="match status" value="1"/>
</dbReference>
<feature type="transmembrane region" description="Helical" evidence="7">
    <location>
        <begin position="122"/>
        <end position="143"/>
    </location>
</feature>
<sequence>MHADVRSATPRWVLWISVGIAWAGAAAIALLFVRVGAVLDGEPLTTGRILLLVTLALTAAGCAAAGPAFSEWACSETERHLRHLVISRIFTDGVMTATGRSGELLSVATDATEKTAHYRAGFLGPIFGALTIPSLVLAIMALTVDAATAGWLALLVLLVPPLIGGFQRIVRPIGTAYRRSQARLTVAFLEAIQALGTLVYARAAERAGAELARRGEQHRQHLMRLLAGNQLLILVVDAAFSLTIVVAAAGIATTRILEETLTLGGGVAIVLMTTLVIGPVDVIGQFFYIGIAGRAAQRRIGDHLTAAASSTPAPAGTRLRDPDGPGTVVLEQVTAGWPGGAPVIEGVSLRVEAGEKVALVGSSGIGKSTVAALLQAHLLPRAGRVLVDALDTRIADADEVRSRLAVVEQRTFLFLGTIADNLRLAAPRADDRRLWEVLDLAGLRGEIETMPAGLHTQVGEHGRLLSGGQAQRLQIARAWLRDAPILLLDEPTSQVDLAGEAAILAALDRLEAGRTVLMIAHRPGAILAADRVIDLSTLIHPGTEGASA</sequence>
<evidence type="ECO:0000313" key="11">
    <source>
        <dbReference type="Proteomes" id="UP000196320"/>
    </source>
</evidence>
<dbReference type="PROSITE" id="PS50893">
    <property type="entry name" value="ABC_TRANSPORTER_2"/>
    <property type="match status" value="1"/>
</dbReference>
<evidence type="ECO:0000256" key="5">
    <source>
        <dbReference type="ARBA" id="ARBA00022989"/>
    </source>
</evidence>
<dbReference type="GO" id="GO:0140359">
    <property type="term" value="F:ABC-type transporter activity"/>
    <property type="evidence" value="ECO:0007669"/>
    <property type="project" value="InterPro"/>
</dbReference>
<gene>
    <name evidence="10" type="ORF">FM104_01905</name>
</gene>
<keyword evidence="11" id="KW-1185">Reference proteome</keyword>
<feature type="transmembrane region" description="Helical" evidence="7">
    <location>
        <begin position="149"/>
        <end position="170"/>
    </location>
</feature>
<dbReference type="GO" id="GO:0005886">
    <property type="term" value="C:plasma membrane"/>
    <property type="evidence" value="ECO:0007669"/>
    <property type="project" value="UniProtKB-SubCell"/>
</dbReference>
<feature type="domain" description="ABC transporter" evidence="8">
    <location>
        <begin position="328"/>
        <end position="548"/>
    </location>
</feature>